<comment type="subcellular location">
    <subcellularLocation>
        <location evidence="1">Nucleus</location>
    </subcellularLocation>
</comment>
<proteinExistence type="inferred from homology"/>
<dbReference type="PANTHER" id="PTHR36562">
    <property type="entry name" value="SERINE/ARGININE REPETITIVE MATRIX 2"/>
    <property type="match status" value="1"/>
</dbReference>
<keyword evidence="3" id="KW-0507">mRNA processing</keyword>
<dbReference type="AlphaFoldDB" id="A0A7J7N3Y9"/>
<dbReference type="InterPro" id="IPR051372">
    <property type="entry name" value="CWC21"/>
</dbReference>
<keyword evidence="10" id="KW-1185">Reference proteome</keyword>
<evidence type="ECO:0000256" key="6">
    <source>
        <dbReference type="ARBA" id="ARBA00023242"/>
    </source>
</evidence>
<dbReference type="PANTHER" id="PTHR36562:SF5">
    <property type="entry name" value="SERINE_ARGININE REPETITIVE MATRIX 2"/>
    <property type="match status" value="1"/>
</dbReference>
<gene>
    <name evidence="9" type="ORF">GIB67_008545</name>
</gene>
<evidence type="ECO:0000313" key="10">
    <source>
        <dbReference type="Proteomes" id="UP000541444"/>
    </source>
</evidence>
<evidence type="ECO:0000256" key="3">
    <source>
        <dbReference type="ARBA" id="ARBA00022664"/>
    </source>
</evidence>
<evidence type="ECO:0000313" key="9">
    <source>
        <dbReference type="EMBL" id="KAF6161784.1"/>
    </source>
</evidence>
<evidence type="ECO:0000256" key="1">
    <source>
        <dbReference type="ARBA" id="ARBA00004123"/>
    </source>
</evidence>
<organism evidence="9 10">
    <name type="scientific">Kingdonia uniflora</name>
    <dbReference type="NCBI Taxonomy" id="39325"/>
    <lineage>
        <taxon>Eukaryota</taxon>
        <taxon>Viridiplantae</taxon>
        <taxon>Streptophyta</taxon>
        <taxon>Embryophyta</taxon>
        <taxon>Tracheophyta</taxon>
        <taxon>Spermatophyta</taxon>
        <taxon>Magnoliopsida</taxon>
        <taxon>Ranunculales</taxon>
        <taxon>Circaeasteraceae</taxon>
        <taxon>Kingdonia</taxon>
    </lineage>
</organism>
<feature type="domain" description="CWF21" evidence="8">
    <location>
        <begin position="35"/>
        <end position="80"/>
    </location>
</feature>
<evidence type="ECO:0000256" key="5">
    <source>
        <dbReference type="ARBA" id="ARBA00023187"/>
    </source>
</evidence>
<dbReference type="Pfam" id="PF08312">
    <property type="entry name" value="cwf21"/>
    <property type="match status" value="1"/>
</dbReference>
<dbReference type="GO" id="GO:0008380">
    <property type="term" value="P:RNA splicing"/>
    <property type="evidence" value="ECO:0007669"/>
    <property type="project" value="UniProtKB-KW"/>
</dbReference>
<dbReference type="SMART" id="SM01115">
    <property type="entry name" value="cwf21"/>
    <property type="match status" value="1"/>
</dbReference>
<feature type="region of interest" description="Disordered" evidence="7">
    <location>
        <begin position="1"/>
        <end position="24"/>
    </location>
</feature>
<evidence type="ECO:0000256" key="7">
    <source>
        <dbReference type="SAM" id="MobiDB-lite"/>
    </source>
</evidence>
<keyword evidence="4" id="KW-0747">Spliceosome</keyword>
<dbReference type="OrthoDB" id="10267305at2759"/>
<reference evidence="9 10" key="1">
    <citation type="journal article" date="2020" name="IScience">
        <title>Genome Sequencing of the Endangered Kingdonia uniflora (Circaeasteraceae, Ranunculales) Reveals Potential Mechanisms of Evolutionary Specialization.</title>
        <authorList>
            <person name="Sun Y."/>
            <person name="Deng T."/>
            <person name="Zhang A."/>
            <person name="Moore M.J."/>
            <person name="Landis J.B."/>
            <person name="Lin N."/>
            <person name="Zhang H."/>
            <person name="Zhang X."/>
            <person name="Huang J."/>
            <person name="Zhang X."/>
            <person name="Sun H."/>
            <person name="Wang H."/>
        </authorList>
    </citation>
    <scope>NUCLEOTIDE SEQUENCE [LARGE SCALE GENOMIC DNA]</scope>
    <source>
        <strain evidence="9">TB1705</strain>
        <tissue evidence="9">Leaf</tissue>
    </source>
</reference>
<dbReference type="InterPro" id="IPR013170">
    <property type="entry name" value="mRNA_splic_Cwf21_dom"/>
</dbReference>
<evidence type="ECO:0000256" key="2">
    <source>
        <dbReference type="ARBA" id="ARBA00005954"/>
    </source>
</evidence>
<comment type="similarity">
    <text evidence="2">Belongs to the CWC21 family.</text>
</comment>
<dbReference type="GO" id="GO:0006397">
    <property type="term" value="P:mRNA processing"/>
    <property type="evidence" value="ECO:0007669"/>
    <property type="project" value="UniProtKB-KW"/>
</dbReference>
<dbReference type="GO" id="GO:0005681">
    <property type="term" value="C:spliceosomal complex"/>
    <property type="evidence" value="ECO:0007669"/>
    <property type="project" value="UniProtKB-KW"/>
</dbReference>
<dbReference type="Proteomes" id="UP000541444">
    <property type="component" value="Unassembled WGS sequence"/>
</dbReference>
<accession>A0A7J7N3Y9</accession>
<dbReference type="EMBL" id="JACGCM010001096">
    <property type="protein sequence ID" value="KAF6161784.1"/>
    <property type="molecule type" value="Genomic_DNA"/>
</dbReference>
<feature type="compositionally biased region" description="Low complexity" evidence="7">
    <location>
        <begin position="112"/>
        <end position="123"/>
    </location>
</feature>
<evidence type="ECO:0000259" key="8">
    <source>
        <dbReference type="SMART" id="SM01115"/>
    </source>
</evidence>
<name>A0A7J7N3Y9_9MAGN</name>
<keyword evidence="6" id="KW-0539">Nucleus</keyword>
<keyword evidence="5" id="KW-0508">mRNA splicing</keyword>
<sequence>MDDNLPHPVGDPPLPHPERGRFGIGVGMKSNKDILEKDRKRQIQLKLLLLQDNLTDKGYTDDEISLKLDEARCTFQASDAPLVSDYNKYRHTVNDSQLGKNSHSLHLKGRHNSASDSESYSSDNDNKHKMTVSEARDICQNWWMKEALDVLVYRISPLQGSDTCNMNGIMDVEYVMLEYQNIRISYLSFIQNFIIS</sequence>
<comment type="caution">
    <text evidence="9">The sequence shown here is derived from an EMBL/GenBank/DDBJ whole genome shotgun (WGS) entry which is preliminary data.</text>
</comment>
<protein>
    <recommendedName>
        <fullName evidence="8">CWF21 domain-containing protein</fullName>
    </recommendedName>
</protein>
<evidence type="ECO:0000256" key="4">
    <source>
        <dbReference type="ARBA" id="ARBA00022728"/>
    </source>
</evidence>
<feature type="region of interest" description="Disordered" evidence="7">
    <location>
        <begin position="95"/>
        <end position="127"/>
    </location>
</feature>